<evidence type="ECO:0000259" key="9">
    <source>
        <dbReference type="PROSITE" id="PS50893"/>
    </source>
</evidence>
<dbReference type="GO" id="GO:0005886">
    <property type="term" value="C:plasma membrane"/>
    <property type="evidence" value="ECO:0007669"/>
    <property type="project" value="UniProtKB-SubCell"/>
</dbReference>
<reference evidence="11" key="4">
    <citation type="submission" date="2020-09" db="EMBL/GenBank/DDBJ databases">
        <authorList>
            <person name="Sun Q."/>
            <person name="Ohkuma M."/>
        </authorList>
    </citation>
    <scope>NUCLEOTIDE SEQUENCE</scope>
    <source>
        <strain evidence="11">JCM 31740</strain>
    </source>
</reference>
<dbReference type="InterPro" id="IPR003439">
    <property type="entry name" value="ABC_transporter-like_ATP-bd"/>
</dbReference>
<keyword evidence="12" id="KW-1185">Reference proteome</keyword>
<name>A0A348B5V4_9CREN</name>
<gene>
    <name evidence="11" type="ORF">GCM10007116_07550</name>
    <name evidence="10" type="ORF">HS1genome_1945</name>
</gene>
<evidence type="ECO:0000256" key="5">
    <source>
        <dbReference type="ARBA" id="ARBA00022741"/>
    </source>
</evidence>
<accession>A0A348B5V4</accession>
<dbReference type="PANTHER" id="PTHR43297:SF14">
    <property type="entry name" value="ATPASE AAA-TYPE CORE DOMAIN-CONTAINING PROTEIN"/>
    <property type="match status" value="1"/>
</dbReference>
<feature type="domain" description="ABC transporter" evidence="9">
    <location>
        <begin position="6"/>
        <end position="253"/>
    </location>
</feature>
<dbReference type="InterPro" id="IPR050388">
    <property type="entry name" value="ABC_Ni/Peptide_Import"/>
</dbReference>
<reference evidence="12" key="2">
    <citation type="submission" date="2018-04" db="EMBL/GenBank/DDBJ databases">
        <title>Complete genome sequence of Sulfodiicoccus acidiphilus strain HS-1.</title>
        <authorList>
            <person name="Sakai H.D."/>
            <person name="Kurosawa N."/>
        </authorList>
    </citation>
    <scope>NUCLEOTIDE SEQUENCE [LARGE SCALE GENOMIC DNA]</scope>
    <source>
        <strain evidence="12">HS-1</strain>
    </source>
</reference>
<protein>
    <submittedName>
        <fullName evidence="10">Dipeptide/oligopeptide/nickel ABC transporter ATP-binding protein</fullName>
    </submittedName>
</protein>
<dbReference type="GO" id="GO:0016887">
    <property type="term" value="F:ATP hydrolysis activity"/>
    <property type="evidence" value="ECO:0007669"/>
    <property type="project" value="InterPro"/>
</dbReference>
<sequence>MPLLDVRELTVAYVSDGREVEAVRDLSFSVEKGESLAVVGESGSGKTTLAMTLMGLLPKEARVKRGDVVFDGVSLLSLGKEELRRIRWRRMSMIFQASQNALDPVRKVGNQLVELYTYHNRGARKEEAVNRAIETLSTVNLAPSVMDMYPHELSGGMKQRVVIAASLLLEPELLLADEPTTALDVVTQAEILLLIRKVVKERGLTLLFITHDVGLVASLCDRVMVMYGGTDMEQGPLREVLSRPAHPYTERLIKTLRGLEEGRLELEDVKREVTGGCPFLSRCPDAVDRCYREFPSRREKGKVEVRCFVRGGES</sequence>
<keyword evidence="4" id="KW-0997">Cell inner membrane</keyword>
<dbReference type="InterPro" id="IPR013563">
    <property type="entry name" value="Oligopep_ABC_C"/>
</dbReference>
<keyword evidence="5" id="KW-0547">Nucleotide-binding</keyword>
<proteinExistence type="predicted"/>
<dbReference type="OrthoDB" id="18209at2157"/>
<evidence type="ECO:0000256" key="6">
    <source>
        <dbReference type="ARBA" id="ARBA00022840"/>
    </source>
</evidence>
<dbReference type="Pfam" id="PF00005">
    <property type="entry name" value="ABC_tran"/>
    <property type="match status" value="1"/>
</dbReference>
<dbReference type="FunFam" id="3.40.50.300:FF:000016">
    <property type="entry name" value="Oligopeptide ABC transporter ATP-binding component"/>
    <property type="match status" value="1"/>
</dbReference>
<dbReference type="InterPro" id="IPR027417">
    <property type="entry name" value="P-loop_NTPase"/>
</dbReference>
<dbReference type="EMBL" id="BMQS01000006">
    <property type="protein sequence ID" value="GGT92328.1"/>
    <property type="molecule type" value="Genomic_DNA"/>
</dbReference>
<evidence type="ECO:0000256" key="2">
    <source>
        <dbReference type="ARBA" id="ARBA00022448"/>
    </source>
</evidence>
<dbReference type="NCBIfam" id="TIGR01727">
    <property type="entry name" value="oligo_HPY"/>
    <property type="match status" value="1"/>
</dbReference>
<dbReference type="SUPFAM" id="SSF52540">
    <property type="entry name" value="P-loop containing nucleoside triphosphate hydrolases"/>
    <property type="match status" value="1"/>
</dbReference>
<dbReference type="PROSITE" id="PS00211">
    <property type="entry name" value="ABC_TRANSPORTER_1"/>
    <property type="match status" value="1"/>
</dbReference>
<dbReference type="InterPro" id="IPR003593">
    <property type="entry name" value="AAA+_ATPase"/>
</dbReference>
<dbReference type="PROSITE" id="PS50893">
    <property type="entry name" value="ABC_TRANSPORTER_2"/>
    <property type="match status" value="1"/>
</dbReference>
<evidence type="ECO:0000313" key="10">
    <source>
        <dbReference type="EMBL" id="BBD73556.1"/>
    </source>
</evidence>
<keyword evidence="8" id="KW-0472">Membrane</keyword>
<dbReference type="Proteomes" id="UP000616143">
    <property type="component" value="Unassembled WGS sequence"/>
</dbReference>
<dbReference type="GO" id="GO:0005524">
    <property type="term" value="F:ATP binding"/>
    <property type="evidence" value="ECO:0007669"/>
    <property type="project" value="UniProtKB-KW"/>
</dbReference>
<dbReference type="Pfam" id="PF08352">
    <property type="entry name" value="oligo_HPY"/>
    <property type="match status" value="1"/>
</dbReference>
<dbReference type="EMBL" id="AP018553">
    <property type="protein sequence ID" value="BBD73556.1"/>
    <property type="molecule type" value="Genomic_DNA"/>
</dbReference>
<evidence type="ECO:0000256" key="8">
    <source>
        <dbReference type="ARBA" id="ARBA00023136"/>
    </source>
</evidence>
<evidence type="ECO:0000313" key="11">
    <source>
        <dbReference type="EMBL" id="GGT92328.1"/>
    </source>
</evidence>
<dbReference type="AlphaFoldDB" id="A0A348B5V4"/>
<dbReference type="RefSeq" id="WP_126450802.1">
    <property type="nucleotide sequence ID" value="NZ_AP018553.1"/>
</dbReference>
<dbReference type="PANTHER" id="PTHR43297">
    <property type="entry name" value="OLIGOPEPTIDE TRANSPORT ATP-BINDING PROTEIN APPD"/>
    <property type="match status" value="1"/>
</dbReference>
<dbReference type="InterPro" id="IPR017871">
    <property type="entry name" value="ABC_transporter-like_CS"/>
</dbReference>
<reference evidence="10" key="3">
    <citation type="journal article" date="2019" name="BMC Res. Notes">
        <title>Complete genome sequence of the Sulfodiicoccus acidiphilus strain HS-1T, the first crenarchaeon that lacks polB3, isolated from an acidic hot spring in Ohwaku-dani, Hakone, Japan.</title>
        <authorList>
            <person name="Sakai H.D."/>
            <person name="Kurosawa N."/>
        </authorList>
    </citation>
    <scope>NUCLEOTIDE SEQUENCE</scope>
    <source>
        <strain evidence="10">HS-1</strain>
    </source>
</reference>
<dbReference type="KEGG" id="sacd:HS1genome_1945"/>
<evidence type="ECO:0000256" key="4">
    <source>
        <dbReference type="ARBA" id="ARBA00022519"/>
    </source>
</evidence>
<keyword evidence="2" id="KW-0813">Transport</keyword>
<reference evidence="11" key="1">
    <citation type="journal article" date="2014" name="Int. J. Syst. Evol. Microbiol.">
        <title>Complete genome sequence of Corynebacterium casei LMG S-19264T (=DSM 44701T), isolated from a smear-ripened cheese.</title>
        <authorList>
            <consortium name="US DOE Joint Genome Institute (JGI-PGF)"/>
            <person name="Walter F."/>
            <person name="Albersmeier A."/>
            <person name="Kalinowski J."/>
            <person name="Ruckert C."/>
        </authorList>
    </citation>
    <scope>NUCLEOTIDE SEQUENCE</scope>
    <source>
        <strain evidence="11">JCM 31740</strain>
    </source>
</reference>
<evidence type="ECO:0000256" key="3">
    <source>
        <dbReference type="ARBA" id="ARBA00022475"/>
    </source>
</evidence>
<dbReference type="SMART" id="SM00382">
    <property type="entry name" value="AAA"/>
    <property type="match status" value="1"/>
</dbReference>
<dbReference type="Proteomes" id="UP000276741">
    <property type="component" value="Chromosome"/>
</dbReference>
<evidence type="ECO:0000313" key="12">
    <source>
        <dbReference type="Proteomes" id="UP000276741"/>
    </source>
</evidence>
<keyword evidence="6 10" id="KW-0067">ATP-binding</keyword>
<organism evidence="10 12">
    <name type="scientific">Sulfodiicoccus acidiphilus</name>
    <dbReference type="NCBI Taxonomy" id="1670455"/>
    <lineage>
        <taxon>Archaea</taxon>
        <taxon>Thermoproteota</taxon>
        <taxon>Thermoprotei</taxon>
        <taxon>Sulfolobales</taxon>
        <taxon>Sulfolobaceae</taxon>
        <taxon>Sulfodiicoccus</taxon>
    </lineage>
</organism>
<keyword evidence="3" id="KW-1003">Cell membrane</keyword>
<dbReference type="GO" id="GO:0015833">
    <property type="term" value="P:peptide transport"/>
    <property type="evidence" value="ECO:0007669"/>
    <property type="project" value="InterPro"/>
</dbReference>
<comment type="subcellular location">
    <subcellularLocation>
        <location evidence="1">Cell membrane</location>
        <topology evidence="1">Peripheral membrane protein</topology>
    </subcellularLocation>
</comment>
<dbReference type="CDD" id="cd03257">
    <property type="entry name" value="ABC_NikE_OppD_transporters"/>
    <property type="match status" value="1"/>
</dbReference>
<dbReference type="Gene3D" id="3.40.50.300">
    <property type="entry name" value="P-loop containing nucleotide triphosphate hydrolases"/>
    <property type="match status" value="1"/>
</dbReference>
<dbReference type="GeneID" id="38667413"/>
<keyword evidence="7" id="KW-1278">Translocase</keyword>
<evidence type="ECO:0000256" key="1">
    <source>
        <dbReference type="ARBA" id="ARBA00004202"/>
    </source>
</evidence>
<evidence type="ECO:0000256" key="7">
    <source>
        <dbReference type="ARBA" id="ARBA00022967"/>
    </source>
</evidence>